<protein>
    <recommendedName>
        <fullName evidence="2">UPF0145 protein P8627_11055</fullName>
    </recommendedName>
</protein>
<dbReference type="PANTHER" id="PTHR34068">
    <property type="entry name" value="UPF0145 PROTEIN YBJQ"/>
    <property type="match status" value="1"/>
</dbReference>
<dbReference type="Pfam" id="PF01906">
    <property type="entry name" value="YbjQ_1"/>
    <property type="match status" value="1"/>
</dbReference>
<dbReference type="InterPro" id="IPR002765">
    <property type="entry name" value="UPF0145_YbjQ-like"/>
</dbReference>
<dbReference type="SUPFAM" id="SSF117782">
    <property type="entry name" value="YbjQ-like"/>
    <property type="match status" value="1"/>
</dbReference>
<keyword evidence="4" id="KW-1185">Reference proteome</keyword>
<reference evidence="3 4" key="1">
    <citation type="submission" date="2023-04" db="EMBL/GenBank/DDBJ databases">
        <title>Jannaschia ovalis sp. nov., a marine bacterium isolated from sea tidal flat.</title>
        <authorList>
            <person name="Kwon D.Y."/>
            <person name="Kim J.-J."/>
        </authorList>
    </citation>
    <scope>NUCLEOTIDE SEQUENCE [LARGE SCALE GENOMIC DNA]</scope>
    <source>
        <strain evidence="3 4">GRR-S6-38</strain>
    </source>
</reference>
<name>A0ABY8L880_9RHOB</name>
<gene>
    <name evidence="3" type="ORF">P8627_11055</name>
</gene>
<comment type="similarity">
    <text evidence="1 2">Belongs to the UPF0145 family.</text>
</comment>
<accession>A0ABY8L880</accession>
<dbReference type="RefSeq" id="WP_279964154.1">
    <property type="nucleotide sequence ID" value="NZ_CP122537.1"/>
</dbReference>
<sequence>MNSYGPSGSLCKRCNASRLKAEQDPVQHISRQKQDADIAAIMVTTETCLNGLVAERLGVVGAECAYGMNIFKDLFAGVRNIVGGRSSAIQDTMREARATVVEELRREAHSLGADAVVGLDLDYTQIGDSGWNMVLVVATGTAVTLKTGARLEK</sequence>
<dbReference type="HAMAP" id="MF_00338">
    <property type="entry name" value="UPF0145"/>
    <property type="match status" value="1"/>
</dbReference>
<evidence type="ECO:0000313" key="4">
    <source>
        <dbReference type="Proteomes" id="UP001243420"/>
    </source>
</evidence>
<evidence type="ECO:0000313" key="3">
    <source>
        <dbReference type="EMBL" id="WGH77574.1"/>
    </source>
</evidence>
<organism evidence="3 4">
    <name type="scientific">Jannaschia ovalis</name>
    <dbReference type="NCBI Taxonomy" id="3038773"/>
    <lineage>
        <taxon>Bacteria</taxon>
        <taxon>Pseudomonadati</taxon>
        <taxon>Pseudomonadota</taxon>
        <taxon>Alphaproteobacteria</taxon>
        <taxon>Rhodobacterales</taxon>
        <taxon>Roseobacteraceae</taxon>
        <taxon>Jannaschia</taxon>
    </lineage>
</organism>
<evidence type="ECO:0000256" key="1">
    <source>
        <dbReference type="ARBA" id="ARBA00010751"/>
    </source>
</evidence>
<dbReference type="InterPro" id="IPR035439">
    <property type="entry name" value="UPF0145_dom_sf"/>
</dbReference>
<dbReference type="Proteomes" id="UP001243420">
    <property type="component" value="Chromosome"/>
</dbReference>
<proteinExistence type="inferred from homology"/>
<evidence type="ECO:0000256" key="2">
    <source>
        <dbReference type="HAMAP-Rule" id="MF_00338"/>
    </source>
</evidence>
<dbReference type="PANTHER" id="PTHR34068:SF1">
    <property type="entry name" value="UPF0145 PROTEIN YBJQ"/>
    <property type="match status" value="1"/>
</dbReference>
<dbReference type="Gene3D" id="3.30.110.70">
    <property type="entry name" value="Hypothetical protein apc22750. Chain B"/>
    <property type="match status" value="1"/>
</dbReference>
<dbReference type="EMBL" id="CP122537">
    <property type="protein sequence ID" value="WGH77574.1"/>
    <property type="molecule type" value="Genomic_DNA"/>
</dbReference>